<evidence type="ECO:0000256" key="1">
    <source>
        <dbReference type="ARBA" id="ARBA00005254"/>
    </source>
</evidence>
<dbReference type="InParanoid" id="A0A1B1YVL9"/>
<evidence type="ECO:0000313" key="2">
    <source>
        <dbReference type="EMBL" id="ANX04864.1"/>
    </source>
</evidence>
<organism evidence="2 3">
    <name type="scientific">Immundisolibacter cernigliae</name>
    <dbReference type="NCBI Taxonomy" id="1810504"/>
    <lineage>
        <taxon>Bacteria</taxon>
        <taxon>Pseudomonadati</taxon>
        <taxon>Pseudomonadota</taxon>
        <taxon>Gammaproteobacteria</taxon>
        <taxon>Immundisolibacterales</taxon>
        <taxon>Immundisolibacteraceae</taxon>
        <taxon>Immundisolibacter</taxon>
    </lineage>
</organism>
<comment type="similarity">
    <text evidence="1">Belongs to the enoyl-CoA hydratase/isomerase family.</text>
</comment>
<protein>
    <recommendedName>
        <fullName evidence="4">Enoyl-CoA hydratase</fullName>
    </recommendedName>
</protein>
<dbReference type="InterPro" id="IPR051683">
    <property type="entry name" value="Enoyl-CoA_Hydratase/Isomerase"/>
</dbReference>
<dbReference type="GO" id="GO:0008300">
    <property type="term" value="P:isoprenoid catabolic process"/>
    <property type="evidence" value="ECO:0007669"/>
    <property type="project" value="TreeGrafter"/>
</dbReference>
<accession>A0A1B1YVL9</accession>
<dbReference type="EMBL" id="CP014671">
    <property type="protein sequence ID" value="ANX04864.1"/>
    <property type="molecule type" value="Genomic_DNA"/>
</dbReference>
<dbReference type="PANTHER" id="PTHR42964:SF1">
    <property type="entry name" value="POLYKETIDE BIOSYNTHESIS ENOYL-COA HYDRATASE PKSH-RELATED"/>
    <property type="match status" value="1"/>
</dbReference>
<name>A0A1B1YVL9_9GAMM</name>
<dbReference type="STRING" id="1810504.PG2T_12265"/>
<evidence type="ECO:0000313" key="3">
    <source>
        <dbReference type="Proteomes" id="UP000092952"/>
    </source>
</evidence>
<gene>
    <name evidence="2" type="ORF">PG2T_12265</name>
</gene>
<reference evidence="3" key="1">
    <citation type="submission" date="2016-03" db="EMBL/GenBank/DDBJ databases">
        <title>Complete genome sequence of Solimmundus cernigliae, representing a novel lineage of polycyclic aromatic hydrocarbon degraders within the Gammaproteobacteria.</title>
        <authorList>
            <person name="Singleton D.R."/>
            <person name="Dickey A.N."/>
            <person name="Scholl E.H."/>
            <person name="Wright F.A."/>
            <person name="Aitken M.D."/>
        </authorList>
    </citation>
    <scope>NUCLEOTIDE SEQUENCE [LARGE SCALE GENOMIC DNA]</scope>
    <source>
        <strain evidence="3">TR3.2</strain>
    </source>
</reference>
<dbReference type="FunFam" id="3.90.226.10:FF:000066">
    <property type="entry name" value="Enoyl-CoA hydratase"/>
    <property type="match status" value="1"/>
</dbReference>
<dbReference type="RefSeq" id="WP_068805925.1">
    <property type="nucleotide sequence ID" value="NZ_CP014671.1"/>
</dbReference>
<dbReference type="InterPro" id="IPR029045">
    <property type="entry name" value="ClpP/crotonase-like_dom_sf"/>
</dbReference>
<dbReference type="Gene3D" id="3.90.226.10">
    <property type="entry name" value="2-enoyl-CoA Hydratase, Chain A, domain 1"/>
    <property type="match status" value="1"/>
</dbReference>
<dbReference type="SUPFAM" id="SSF52096">
    <property type="entry name" value="ClpP/crotonase"/>
    <property type="match status" value="1"/>
</dbReference>
<dbReference type="Proteomes" id="UP000092952">
    <property type="component" value="Chromosome"/>
</dbReference>
<dbReference type="GO" id="GO:0003824">
    <property type="term" value="F:catalytic activity"/>
    <property type="evidence" value="ECO:0007669"/>
    <property type="project" value="UniProtKB-ARBA"/>
</dbReference>
<proteinExistence type="inferred from homology"/>
<dbReference type="OrthoDB" id="9807606at2"/>
<sequence>MDTLQTLTLHTDHRGVATLALNRPQVHNAFNDVVITELSHLLGRLGTDPAVRVVVLTGVGETFSAGGDLGWMKSMIGFSAAENEADARQLANLLELLDRLPKPTIARVNGSALGGGVGLVACCDIAVGTADAKFGLTEVRLGLAPATIAPYVIRAIGAREARRYFLTGERFDARHALRIGLLHEAVAAQALDATVNTLVEHLLHGGPQALVACKRLVEDVQTAADRDALKRDTAALIARLRVSDEGQEGLRAFFARRAPEWMR</sequence>
<dbReference type="InterPro" id="IPR001753">
    <property type="entry name" value="Enoyl-CoA_hydra/iso"/>
</dbReference>
<dbReference type="PANTHER" id="PTHR42964">
    <property type="entry name" value="ENOYL-COA HYDRATASE"/>
    <property type="match status" value="1"/>
</dbReference>
<dbReference type="CDD" id="cd06558">
    <property type="entry name" value="crotonase-like"/>
    <property type="match status" value="1"/>
</dbReference>
<keyword evidence="3" id="KW-1185">Reference proteome</keyword>
<dbReference type="AlphaFoldDB" id="A0A1B1YVL9"/>
<dbReference type="Gene3D" id="1.10.12.10">
    <property type="entry name" value="Lyase 2-enoyl-coa Hydratase, Chain A, domain 2"/>
    <property type="match status" value="1"/>
</dbReference>
<dbReference type="Pfam" id="PF00378">
    <property type="entry name" value="ECH_1"/>
    <property type="match status" value="1"/>
</dbReference>
<dbReference type="InterPro" id="IPR014748">
    <property type="entry name" value="Enoyl-CoA_hydra_C"/>
</dbReference>
<dbReference type="KEGG" id="gbi:PG2T_12265"/>
<evidence type="ECO:0008006" key="4">
    <source>
        <dbReference type="Google" id="ProtNLM"/>
    </source>
</evidence>